<dbReference type="RefSeq" id="XP_068359013.1">
    <property type="nucleotide sequence ID" value="XM_068504826.1"/>
</dbReference>
<evidence type="ECO:0008006" key="3">
    <source>
        <dbReference type="Google" id="ProtNLM"/>
    </source>
</evidence>
<dbReference type="AlphaFoldDB" id="A0A1J4K8W6"/>
<evidence type="ECO:0000313" key="2">
    <source>
        <dbReference type="Proteomes" id="UP000179807"/>
    </source>
</evidence>
<keyword evidence="2" id="KW-1185">Reference proteome</keyword>
<dbReference type="Gene3D" id="3.90.550.50">
    <property type="match status" value="1"/>
</dbReference>
<organism evidence="1 2">
    <name type="scientific">Tritrichomonas foetus</name>
    <dbReference type="NCBI Taxonomy" id="1144522"/>
    <lineage>
        <taxon>Eukaryota</taxon>
        <taxon>Metamonada</taxon>
        <taxon>Parabasalia</taxon>
        <taxon>Tritrichomonadida</taxon>
        <taxon>Tritrichomonadidae</taxon>
        <taxon>Tritrichomonas</taxon>
    </lineage>
</organism>
<evidence type="ECO:0000313" key="1">
    <source>
        <dbReference type="EMBL" id="OHT05877.1"/>
    </source>
</evidence>
<accession>A0A1J4K8W6</accession>
<dbReference type="VEuPathDB" id="TrichDB:TRFO_26231"/>
<reference evidence="1" key="1">
    <citation type="submission" date="2016-10" db="EMBL/GenBank/DDBJ databases">
        <authorList>
            <person name="Benchimol M."/>
            <person name="Almeida L.G."/>
            <person name="Vasconcelos A.T."/>
            <person name="Perreira-Neves A."/>
            <person name="Rosa I.A."/>
            <person name="Tasca T."/>
            <person name="Bogo M.R."/>
            <person name="de Souza W."/>
        </authorList>
    </citation>
    <scope>NUCLEOTIDE SEQUENCE [LARGE SCALE GENOMIC DNA]</scope>
    <source>
        <strain evidence="1">K</strain>
    </source>
</reference>
<name>A0A1J4K8W6_9EUKA</name>
<proteinExistence type="predicted"/>
<sequence length="346" mass="40545">MQIIFLTIFSAGLLYCFKATMIFAAQKTKQMQTDINIAKLDRIALLVVQTYHKNVQRQDYHLRNWISQLPSFPQFLAAFVSDSPIVDEVKSNATYKTLLVPEQEYVIRDHLFNNSFPFRKVQTSFILTFNQSLRYFLSTPADYFFRIDDDGSYYLPNVQKAIRELSRQKIDPRRDRIIRGTCCFWQGAHFFGGGNSFLMSRAAAEDLIKVYDEWGYNIDTPCDVYLMTLLKRFNDTVENMTIGGVTAGFTNDFYEIAAKGEWNRLETCPTSNFPGDRCPGAFHRVRDMFSFHHFWDFNQYHTSWEELLKNGTFPDTVFYHRCNWMCHACVANKETQEKHPELFPVH</sequence>
<comment type="caution">
    <text evidence="1">The sequence shown here is derived from an EMBL/GenBank/DDBJ whole genome shotgun (WGS) entry which is preliminary data.</text>
</comment>
<dbReference type="GeneID" id="94839530"/>
<dbReference type="EMBL" id="MLAK01000743">
    <property type="protein sequence ID" value="OHT05877.1"/>
    <property type="molecule type" value="Genomic_DNA"/>
</dbReference>
<gene>
    <name evidence="1" type="ORF">TRFO_26231</name>
</gene>
<dbReference type="Proteomes" id="UP000179807">
    <property type="component" value="Unassembled WGS sequence"/>
</dbReference>
<protein>
    <recommendedName>
        <fullName evidence="3">Fringe-like family protein</fullName>
    </recommendedName>
</protein>